<protein>
    <recommendedName>
        <fullName evidence="4 14">Undecaprenyl-diphosphatase</fullName>
        <ecNumber evidence="3 14">3.6.1.27</ecNumber>
    </recommendedName>
    <alternativeName>
        <fullName evidence="12 14">Bacitracin resistance protein</fullName>
    </alternativeName>
    <alternativeName>
        <fullName evidence="11 14">Undecaprenyl pyrophosphate phosphatase</fullName>
    </alternativeName>
</protein>
<accession>A0A2M6IV30</accession>
<keyword evidence="14" id="KW-0961">Cell wall biogenesis/degradation</keyword>
<feature type="transmembrane region" description="Helical" evidence="14">
    <location>
        <begin position="209"/>
        <end position="232"/>
    </location>
</feature>
<evidence type="ECO:0000256" key="13">
    <source>
        <dbReference type="ARBA" id="ARBA00047594"/>
    </source>
</evidence>
<dbReference type="Pfam" id="PF02673">
    <property type="entry name" value="BacA"/>
    <property type="match status" value="1"/>
</dbReference>
<keyword evidence="14" id="KW-0133">Cell shape</keyword>
<evidence type="ECO:0000256" key="9">
    <source>
        <dbReference type="ARBA" id="ARBA00023136"/>
    </source>
</evidence>
<keyword evidence="8 14" id="KW-1133">Transmembrane helix</keyword>
<feature type="transmembrane region" description="Helical" evidence="14">
    <location>
        <begin position="138"/>
        <end position="171"/>
    </location>
</feature>
<keyword evidence="14" id="KW-0573">Peptidoglycan synthesis</keyword>
<evidence type="ECO:0000256" key="8">
    <source>
        <dbReference type="ARBA" id="ARBA00022989"/>
    </source>
</evidence>
<dbReference type="PANTHER" id="PTHR30622">
    <property type="entry name" value="UNDECAPRENYL-DIPHOSPHATASE"/>
    <property type="match status" value="1"/>
</dbReference>
<comment type="similarity">
    <text evidence="2 14">Belongs to the UppP family.</text>
</comment>
<evidence type="ECO:0000256" key="12">
    <source>
        <dbReference type="ARBA" id="ARBA00032932"/>
    </source>
</evidence>
<dbReference type="HAMAP" id="MF_01006">
    <property type="entry name" value="Undec_diphosphatase"/>
    <property type="match status" value="1"/>
</dbReference>
<evidence type="ECO:0000256" key="6">
    <source>
        <dbReference type="ARBA" id="ARBA00022692"/>
    </source>
</evidence>
<dbReference type="PANTHER" id="PTHR30622:SF3">
    <property type="entry name" value="UNDECAPRENYL-DIPHOSPHATASE"/>
    <property type="match status" value="1"/>
</dbReference>
<evidence type="ECO:0000256" key="14">
    <source>
        <dbReference type="HAMAP-Rule" id="MF_01006"/>
    </source>
</evidence>
<sequence length="262" mass="29166">MNLLNVIILGIVEGISEFLPISSTYHLIITSWIIGVSETEFVKLFQVVIQVGAILSVVLLYWKEIISSKSLLAKLIISFIPTGIVGLFFYKVIKNVFFENLIASTLVFITVGIVFVLIEKAIKEEKITINKKLKELTIWQAIFIGLFQACAIVPGVSRSGAVLIGMLIFGYNRNDSAKYSFMLSIPTISAAALFDLVKSREVLMVDQSQYLILLIGAIIAFISAYFGVLWLIKYLQNHSLVIFGWYRIGLGILLLFGLLTSS</sequence>
<feature type="transmembrane region" description="Helical" evidence="14">
    <location>
        <begin position="96"/>
        <end position="118"/>
    </location>
</feature>
<comment type="function">
    <text evidence="14">Catalyzes the dephosphorylation of undecaprenyl diphosphate (UPP). Confers resistance to bacitracin.</text>
</comment>
<organism evidence="15 16">
    <name type="scientific">Candidatus Roizmanbacteria bacterium CG11_big_fil_rev_8_21_14_0_20_36_8</name>
    <dbReference type="NCBI Taxonomy" id="1974856"/>
    <lineage>
        <taxon>Bacteria</taxon>
        <taxon>Candidatus Roizmaniibacteriota</taxon>
    </lineage>
</organism>
<dbReference type="InterPro" id="IPR003824">
    <property type="entry name" value="UppP"/>
</dbReference>
<feature type="transmembrane region" description="Helical" evidence="14">
    <location>
        <begin position="71"/>
        <end position="90"/>
    </location>
</feature>
<dbReference type="AlphaFoldDB" id="A0A2M6IV30"/>
<keyword evidence="10 14" id="KW-0046">Antibiotic resistance</keyword>
<evidence type="ECO:0000313" key="15">
    <source>
        <dbReference type="EMBL" id="PIQ73625.1"/>
    </source>
</evidence>
<evidence type="ECO:0000256" key="5">
    <source>
        <dbReference type="ARBA" id="ARBA00022475"/>
    </source>
</evidence>
<comment type="subcellular location">
    <subcellularLocation>
        <location evidence="1 14">Cell membrane</location>
        <topology evidence="1 14">Multi-pass membrane protein</topology>
    </subcellularLocation>
</comment>
<evidence type="ECO:0000256" key="11">
    <source>
        <dbReference type="ARBA" id="ARBA00032707"/>
    </source>
</evidence>
<keyword evidence="7 14" id="KW-0378">Hydrolase</keyword>
<keyword evidence="9 14" id="KW-0472">Membrane</keyword>
<keyword evidence="6 14" id="KW-0812">Transmembrane</keyword>
<dbReference type="GO" id="GO:0008360">
    <property type="term" value="P:regulation of cell shape"/>
    <property type="evidence" value="ECO:0007669"/>
    <property type="project" value="UniProtKB-KW"/>
</dbReference>
<keyword evidence="5 14" id="KW-1003">Cell membrane</keyword>
<name>A0A2M6IV30_9BACT</name>
<comment type="catalytic activity">
    <reaction evidence="13 14">
        <text>di-trans,octa-cis-undecaprenyl diphosphate + H2O = di-trans,octa-cis-undecaprenyl phosphate + phosphate + H(+)</text>
        <dbReference type="Rhea" id="RHEA:28094"/>
        <dbReference type="ChEBI" id="CHEBI:15377"/>
        <dbReference type="ChEBI" id="CHEBI:15378"/>
        <dbReference type="ChEBI" id="CHEBI:43474"/>
        <dbReference type="ChEBI" id="CHEBI:58405"/>
        <dbReference type="ChEBI" id="CHEBI:60392"/>
        <dbReference type="EC" id="3.6.1.27"/>
    </reaction>
</comment>
<proteinExistence type="inferred from homology"/>
<evidence type="ECO:0000256" key="3">
    <source>
        <dbReference type="ARBA" id="ARBA00012374"/>
    </source>
</evidence>
<evidence type="ECO:0000256" key="2">
    <source>
        <dbReference type="ARBA" id="ARBA00010621"/>
    </source>
</evidence>
<evidence type="ECO:0000313" key="16">
    <source>
        <dbReference type="Proteomes" id="UP000231056"/>
    </source>
</evidence>
<comment type="caution">
    <text evidence="15">The sequence shown here is derived from an EMBL/GenBank/DDBJ whole genome shotgun (WGS) entry which is preliminary data.</text>
</comment>
<feature type="transmembrane region" description="Helical" evidence="14">
    <location>
        <begin position="177"/>
        <end position="197"/>
    </location>
</feature>
<comment type="miscellaneous">
    <text evidence="14">Bacitracin is thought to be involved in the inhibition of peptidoglycan synthesis by sequestering undecaprenyl diphosphate, thereby reducing the pool of lipid carrier available.</text>
</comment>
<dbReference type="GO" id="GO:0071555">
    <property type="term" value="P:cell wall organization"/>
    <property type="evidence" value="ECO:0007669"/>
    <property type="project" value="UniProtKB-KW"/>
</dbReference>
<dbReference type="GO" id="GO:0009252">
    <property type="term" value="P:peptidoglycan biosynthetic process"/>
    <property type="evidence" value="ECO:0007669"/>
    <property type="project" value="UniProtKB-KW"/>
</dbReference>
<gene>
    <name evidence="14" type="primary">uppP</name>
    <name evidence="15" type="ORF">COV58_01510</name>
</gene>
<dbReference type="Proteomes" id="UP000231056">
    <property type="component" value="Unassembled WGS sequence"/>
</dbReference>
<feature type="transmembrane region" description="Helical" evidence="14">
    <location>
        <begin position="44"/>
        <end position="62"/>
    </location>
</feature>
<evidence type="ECO:0000256" key="4">
    <source>
        <dbReference type="ARBA" id="ARBA00021581"/>
    </source>
</evidence>
<feature type="transmembrane region" description="Helical" evidence="14">
    <location>
        <begin position="238"/>
        <end position="259"/>
    </location>
</feature>
<dbReference type="EMBL" id="PCVM01000035">
    <property type="protein sequence ID" value="PIQ73625.1"/>
    <property type="molecule type" value="Genomic_DNA"/>
</dbReference>
<evidence type="ECO:0000256" key="7">
    <source>
        <dbReference type="ARBA" id="ARBA00022801"/>
    </source>
</evidence>
<dbReference type="GO" id="GO:0005886">
    <property type="term" value="C:plasma membrane"/>
    <property type="evidence" value="ECO:0007669"/>
    <property type="project" value="UniProtKB-SubCell"/>
</dbReference>
<dbReference type="GO" id="GO:0046677">
    <property type="term" value="P:response to antibiotic"/>
    <property type="evidence" value="ECO:0007669"/>
    <property type="project" value="UniProtKB-UniRule"/>
</dbReference>
<evidence type="ECO:0000256" key="1">
    <source>
        <dbReference type="ARBA" id="ARBA00004651"/>
    </source>
</evidence>
<dbReference type="GO" id="GO:0050380">
    <property type="term" value="F:undecaprenyl-diphosphatase activity"/>
    <property type="evidence" value="ECO:0007669"/>
    <property type="project" value="UniProtKB-UniRule"/>
</dbReference>
<evidence type="ECO:0000256" key="10">
    <source>
        <dbReference type="ARBA" id="ARBA00023251"/>
    </source>
</evidence>
<dbReference type="EC" id="3.6.1.27" evidence="3 14"/>
<reference evidence="15 16" key="1">
    <citation type="submission" date="2017-09" db="EMBL/GenBank/DDBJ databases">
        <title>Depth-based differentiation of microbial function through sediment-hosted aquifers and enrichment of novel symbionts in the deep terrestrial subsurface.</title>
        <authorList>
            <person name="Probst A.J."/>
            <person name="Ladd B."/>
            <person name="Jarett J.K."/>
            <person name="Geller-Mcgrath D.E."/>
            <person name="Sieber C.M."/>
            <person name="Emerson J.B."/>
            <person name="Anantharaman K."/>
            <person name="Thomas B.C."/>
            <person name="Malmstrom R."/>
            <person name="Stieglmeier M."/>
            <person name="Klingl A."/>
            <person name="Woyke T."/>
            <person name="Ryan C.M."/>
            <person name="Banfield J.F."/>
        </authorList>
    </citation>
    <scope>NUCLEOTIDE SEQUENCE [LARGE SCALE GENOMIC DNA]</scope>
    <source>
        <strain evidence="15">CG11_big_fil_rev_8_21_14_0_20_36_8</strain>
    </source>
</reference>